<dbReference type="OrthoDB" id="21449at2759"/>
<dbReference type="PANTHER" id="PTHR22881:SF27">
    <property type="entry name" value="BROMODOMAIN CONTAINING 7_9"/>
    <property type="match status" value="1"/>
</dbReference>
<organism evidence="5 6">
    <name type="scientific">Tritrichomonas foetus</name>
    <dbReference type="NCBI Taxonomy" id="1144522"/>
    <lineage>
        <taxon>Eukaryota</taxon>
        <taxon>Metamonada</taxon>
        <taxon>Parabasalia</taxon>
        <taxon>Tritrichomonadida</taxon>
        <taxon>Tritrichomonadidae</taxon>
        <taxon>Tritrichomonas</taxon>
    </lineage>
</organism>
<evidence type="ECO:0000256" key="1">
    <source>
        <dbReference type="ARBA" id="ARBA00023117"/>
    </source>
</evidence>
<reference evidence="5" key="1">
    <citation type="submission" date="2016-10" db="EMBL/GenBank/DDBJ databases">
        <authorList>
            <person name="Benchimol M."/>
            <person name="Almeida L.G."/>
            <person name="Vasconcelos A.T."/>
            <person name="Perreira-Neves A."/>
            <person name="Rosa I.A."/>
            <person name="Tasca T."/>
            <person name="Bogo M.R."/>
            <person name="de Souza W."/>
        </authorList>
    </citation>
    <scope>NUCLEOTIDE SEQUENCE [LARGE SCALE GENOMIC DNA]</scope>
    <source>
        <strain evidence="5">K</strain>
    </source>
</reference>
<evidence type="ECO:0000313" key="5">
    <source>
        <dbReference type="EMBL" id="OHS97340.1"/>
    </source>
</evidence>
<dbReference type="AlphaFoldDB" id="A0A1J4JJC5"/>
<dbReference type="InterPro" id="IPR051831">
    <property type="entry name" value="Bromodomain_contain_prot"/>
</dbReference>
<dbReference type="Pfam" id="PF00439">
    <property type="entry name" value="Bromodomain"/>
    <property type="match status" value="1"/>
</dbReference>
<name>A0A1J4JJC5_9EUKA</name>
<feature type="coiled-coil region" evidence="3">
    <location>
        <begin position="144"/>
        <end position="171"/>
    </location>
</feature>
<dbReference type="Gene3D" id="1.20.920.10">
    <property type="entry name" value="Bromodomain-like"/>
    <property type="match status" value="1"/>
</dbReference>
<proteinExistence type="predicted"/>
<dbReference type="PRINTS" id="PR00503">
    <property type="entry name" value="BROMODOMAIN"/>
</dbReference>
<dbReference type="PANTHER" id="PTHR22881">
    <property type="entry name" value="BROMODOMAIN CONTAINING PROTEIN"/>
    <property type="match status" value="1"/>
</dbReference>
<sequence length="235" mass="27142">MIEIISENLRKSLLSVQVKVLALYFSNLNQITSIMEQFNKTPIGNLCSQFTQALISHPMSLYFRKPMTDEHYLSIIKHPMDFDTIRKKLKDGQYSSHTEWKNDVDLIYSNAIEYNSRDSVAGGITVYLKNKTDKMCQKFNYFNHQNYEEAIRAANRELDEVISKIAKQEIESTPEYDVKTLSEVLNKIGDSAEAEQIIKKNGDHRVLKKSKDGVLNLDNLSRKTLDALWIRFGPK</sequence>
<dbReference type="EMBL" id="MLAK01001122">
    <property type="protein sequence ID" value="OHS97340.1"/>
    <property type="molecule type" value="Genomic_DNA"/>
</dbReference>
<evidence type="ECO:0000256" key="3">
    <source>
        <dbReference type="SAM" id="Coils"/>
    </source>
</evidence>
<accession>A0A1J4JJC5</accession>
<dbReference type="CDD" id="cd04369">
    <property type="entry name" value="Bromodomain"/>
    <property type="match status" value="1"/>
</dbReference>
<keyword evidence="1 2" id="KW-0103">Bromodomain</keyword>
<keyword evidence="6" id="KW-1185">Reference proteome</keyword>
<dbReference type="GeneID" id="94845546"/>
<dbReference type="RefSeq" id="XP_068350477.1">
    <property type="nucleotide sequence ID" value="XM_068510842.1"/>
</dbReference>
<dbReference type="SUPFAM" id="SSF47370">
    <property type="entry name" value="Bromodomain"/>
    <property type="match status" value="1"/>
</dbReference>
<dbReference type="PROSITE" id="PS50014">
    <property type="entry name" value="BROMODOMAIN_2"/>
    <property type="match status" value="1"/>
</dbReference>
<evidence type="ECO:0000256" key="2">
    <source>
        <dbReference type="PROSITE-ProRule" id="PRU00035"/>
    </source>
</evidence>
<dbReference type="InterPro" id="IPR036427">
    <property type="entry name" value="Bromodomain-like_sf"/>
</dbReference>
<dbReference type="InterPro" id="IPR001487">
    <property type="entry name" value="Bromodomain"/>
</dbReference>
<evidence type="ECO:0000313" key="6">
    <source>
        <dbReference type="Proteomes" id="UP000179807"/>
    </source>
</evidence>
<evidence type="ECO:0000259" key="4">
    <source>
        <dbReference type="PROSITE" id="PS50014"/>
    </source>
</evidence>
<feature type="domain" description="Bromo" evidence="4">
    <location>
        <begin position="72"/>
        <end position="122"/>
    </location>
</feature>
<comment type="caution">
    <text evidence="5">The sequence shown here is derived from an EMBL/GenBank/DDBJ whole genome shotgun (WGS) entry which is preliminary data.</text>
</comment>
<dbReference type="VEuPathDB" id="TrichDB:TRFO_36461"/>
<keyword evidence="3" id="KW-0175">Coiled coil</keyword>
<dbReference type="Proteomes" id="UP000179807">
    <property type="component" value="Unassembled WGS sequence"/>
</dbReference>
<protein>
    <submittedName>
        <fullName evidence="5">Bromodomain containing protein</fullName>
    </submittedName>
</protein>
<gene>
    <name evidence="5" type="ORF">TRFO_36461</name>
</gene>
<dbReference type="SMART" id="SM00297">
    <property type="entry name" value="BROMO"/>
    <property type="match status" value="1"/>
</dbReference>